<dbReference type="Pfam" id="PF00990">
    <property type="entry name" value="GGDEF"/>
    <property type="match status" value="1"/>
</dbReference>
<keyword evidence="3" id="KW-1133">Transmembrane helix</keyword>
<dbReference type="EC" id="2.7.7.65" evidence="1"/>
<dbReference type="InterPro" id="IPR043128">
    <property type="entry name" value="Rev_trsase/Diguanyl_cyclase"/>
</dbReference>
<dbReference type="NCBIfam" id="TIGR00254">
    <property type="entry name" value="GGDEF"/>
    <property type="match status" value="1"/>
</dbReference>
<dbReference type="GO" id="GO:0016020">
    <property type="term" value="C:membrane"/>
    <property type="evidence" value="ECO:0007669"/>
    <property type="project" value="InterPro"/>
</dbReference>
<evidence type="ECO:0000256" key="3">
    <source>
        <dbReference type="SAM" id="Phobius"/>
    </source>
</evidence>
<dbReference type="InterPro" id="IPR050469">
    <property type="entry name" value="Diguanylate_Cyclase"/>
</dbReference>
<keyword evidence="3" id="KW-0472">Membrane</keyword>
<accession>A0A318KJT6</accession>
<comment type="caution">
    <text evidence="6">The sequence shown here is derived from an EMBL/GenBank/DDBJ whole genome shotgun (WGS) entry which is preliminary data.</text>
</comment>
<evidence type="ECO:0000259" key="4">
    <source>
        <dbReference type="PROSITE" id="PS50885"/>
    </source>
</evidence>
<proteinExistence type="predicted"/>
<feature type="domain" description="GGDEF" evidence="5">
    <location>
        <begin position="394"/>
        <end position="523"/>
    </location>
</feature>
<dbReference type="Pfam" id="PF00672">
    <property type="entry name" value="HAMP"/>
    <property type="match status" value="1"/>
</dbReference>
<evidence type="ECO:0000313" key="6">
    <source>
        <dbReference type="EMBL" id="PXX75230.1"/>
    </source>
</evidence>
<keyword evidence="7" id="KW-1185">Reference proteome</keyword>
<dbReference type="CDD" id="cd06225">
    <property type="entry name" value="HAMP"/>
    <property type="match status" value="1"/>
</dbReference>
<reference evidence="6 7" key="1">
    <citation type="submission" date="2018-05" db="EMBL/GenBank/DDBJ databases">
        <title>Genomic Encyclopedia of Type Strains, Phase IV (KMG-IV): sequencing the most valuable type-strain genomes for metagenomic binning, comparative biology and taxonomic classification.</title>
        <authorList>
            <person name="Goeker M."/>
        </authorList>
    </citation>
    <scope>NUCLEOTIDE SEQUENCE [LARGE SCALE GENOMIC DNA]</scope>
    <source>
        <strain evidence="6 7">DSM 29661</strain>
    </source>
</reference>
<feature type="transmembrane region" description="Helical" evidence="3">
    <location>
        <begin position="7"/>
        <end position="26"/>
    </location>
</feature>
<gene>
    <name evidence="6" type="ORF">DFR34_1263</name>
</gene>
<evidence type="ECO:0000313" key="7">
    <source>
        <dbReference type="Proteomes" id="UP000247555"/>
    </source>
</evidence>
<dbReference type="GO" id="GO:0052621">
    <property type="term" value="F:diguanylate cyclase activity"/>
    <property type="evidence" value="ECO:0007669"/>
    <property type="project" value="UniProtKB-EC"/>
</dbReference>
<dbReference type="InterPro" id="IPR003660">
    <property type="entry name" value="HAMP_dom"/>
</dbReference>
<dbReference type="PROSITE" id="PS50887">
    <property type="entry name" value="GGDEF"/>
    <property type="match status" value="1"/>
</dbReference>
<dbReference type="SUPFAM" id="SSF55073">
    <property type="entry name" value="Nucleotide cyclase"/>
    <property type="match status" value="1"/>
</dbReference>
<dbReference type="AlphaFoldDB" id="A0A318KJT6"/>
<dbReference type="RefSeq" id="WP_110391854.1">
    <property type="nucleotide sequence ID" value="NZ_QJKI01000026.1"/>
</dbReference>
<dbReference type="PANTHER" id="PTHR45138">
    <property type="entry name" value="REGULATORY COMPONENTS OF SENSORY TRANSDUCTION SYSTEM"/>
    <property type="match status" value="1"/>
</dbReference>
<dbReference type="OrthoDB" id="8522032at2"/>
<dbReference type="GO" id="GO:0007165">
    <property type="term" value="P:signal transduction"/>
    <property type="evidence" value="ECO:0007669"/>
    <property type="project" value="InterPro"/>
</dbReference>
<dbReference type="SMART" id="SM00304">
    <property type="entry name" value="HAMP"/>
    <property type="match status" value="1"/>
</dbReference>
<dbReference type="EMBL" id="QJKI01000026">
    <property type="protein sequence ID" value="PXX75230.1"/>
    <property type="molecule type" value="Genomic_DNA"/>
</dbReference>
<name>A0A318KJT6_9NEIS</name>
<dbReference type="CDD" id="cd01949">
    <property type="entry name" value="GGDEF"/>
    <property type="match status" value="1"/>
</dbReference>
<organism evidence="6 7">
    <name type="scientific">Rivihabitans pingtungensis</name>
    <dbReference type="NCBI Taxonomy" id="1054498"/>
    <lineage>
        <taxon>Bacteria</taxon>
        <taxon>Pseudomonadati</taxon>
        <taxon>Pseudomonadota</taxon>
        <taxon>Betaproteobacteria</taxon>
        <taxon>Neisseriales</taxon>
        <taxon>Aquaspirillaceae</taxon>
        <taxon>Rivihabitans</taxon>
    </lineage>
</organism>
<evidence type="ECO:0000256" key="2">
    <source>
        <dbReference type="ARBA" id="ARBA00034247"/>
    </source>
</evidence>
<dbReference type="Pfam" id="PF08376">
    <property type="entry name" value="NIT"/>
    <property type="match status" value="1"/>
</dbReference>
<dbReference type="PROSITE" id="PS50885">
    <property type="entry name" value="HAMP"/>
    <property type="match status" value="1"/>
</dbReference>
<dbReference type="InterPro" id="IPR029787">
    <property type="entry name" value="Nucleotide_cyclase"/>
</dbReference>
<keyword evidence="3" id="KW-0812">Transmembrane</keyword>
<comment type="catalytic activity">
    <reaction evidence="2">
        <text>2 GTP = 3',3'-c-di-GMP + 2 diphosphate</text>
        <dbReference type="Rhea" id="RHEA:24898"/>
        <dbReference type="ChEBI" id="CHEBI:33019"/>
        <dbReference type="ChEBI" id="CHEBI:37565"/>
        <dbReference type="ChEBI" id="CHEBI:58805"/>
        <dbReference type="EC" id="2.7.7.65"/>
    </reaction>
</comment>
<dbReference type="Gene3D" id="6.10.340.10">
    <property type="match status" value="1"/>
</dbReference>
<evidence type="ECO:0000256" key="1">
    <source>
        <dbReference type="ARBA" id="ARBA00012528"/>
    </source>
</evidence>
<dbReference type="Gene3D" id="3.30.70.270">
    <property type="match status" value="1"/>
</dbReference>
<dbReference type="PANTHER" id="PTHR45138:SF9">
    <property type="entry name" value="DIGUANYLATE CYCLASE DGCM-RELATED"/>
    <property type="match status" value="1"/>
</dbReference>
<dbReference type="FunFam" id="3.30.70.270:FF:000001">
    <property type="entry name" value="Diguanylate cyclase domain protein"/>
    <property type="match status" value="1"/>
</dbReference>
<feature type="transmembrane region" description="Helical" evidence="3">
    <location>
        <begin position="284"/>
        <end position="308"/>
    </location>
</feature>
<evidence type="ECO:0000259" key="5">
    <source>
        <dbReference type="PROSITE" id="PS50887"/>
    </source>
</evidence>
<dbReference type="InterPro" id="IPR013587">
    <property type="entry name" value="Nitrate/nitrite_sensing"/>
</dbReference>
<protein>
    <recommendedName>
        <fullName evidence="1">diguanylate cyclase</fullName>
        <ecNumber evidence="1">2.7.7.65</ecNumber>
    </recommendedName>
</protein>
<dbReference type="SMART" id="SM00267">
    <property type="entry name" value="GGDEF"/>
    <property type="match status" value="1"/>
</dbReference>
<sequence>MTLRQKILLLGLVAVSGMFLALWLQYKAYLTQSQAIEAVVRNVSAVVALSHAAHELQRERGMTAINHSKTNAQALAEQVRHTDAALAGIRGDIASLGMALTQLRTEAATGRITPLAILDSYSKLLQRLADEMDRLTSEPEAAVAKTDMVAHTHLMAVKENLGQIRATLGYWTEHKSDDSVVLNRLFRLKSLQEEELRKFGLDASPELRERLAQEFSGLEVAQTLETLAQIAAAGKLPQTLDVQAWWSMATVAVDRLKVVEDYSLELIEKKAELELTQLRSSMRLGVIITLGIGLAVVIMAISATVALLRALDRALGSMELIAASQDFQIRIPADTPDEIGRISRSFNQLLDIAERLLKEKDYLATTDPLTGVNNRLRFAKVLGDEAERKRRTNTPMALVMFDVDHFKRINDTYGHNVGDEVLKALANLVSTEVRVTDFFGRWGGEEFVLLLRDDDCEAAMAAAEKLRNLIASSDIPSVGKVTCSFGVAAWMLGDTEASLVARADKALYESKKGGRNLVTCTQGVTGNCHGRVRCAQ</sequence>
<dbReference type="InterPro" id="IPR000160">
    <property type="entry name" value="GGDEF_dom"/>
</dbReference>
<dbReference type="Proteomes" id="UP000247555">
    <property type="component" value="Unassembled WGS sequence"/>
</dbReference>
<feature type="domain" description="HAMP" evidence="4">
    <location>
        <begin position="305"/>
        <end position="358"/>
    </location>
</feature>